<name>A0ABR4GPD9_9EURO</name>
<keyword evidence="3" id="KW-0804">Transcription</keyword>
<evidence type="ECO:0000256" key="4">
    <source>
        <dbReference type="ARBA" id="ARBA00023242"/>
    </source>
</evidence>
<feature type="region of interest" description="Disordered" evidence="5">
    <location>
        <begin position="263"/>
        <end position="317"/>
    </location>
</feature>
<dbReference type="Proteomes" id="UP001610563">
    <property type="component" value="Unassembled WGS sequence"/>
</dbReference>
<dbReference type="EMBL" id="JBFTWV010000002">
    <property type="protein sequence ID" value="KAL2800935.1"/>
    <property type="molecule type" value="Genomic_DNA"/>
</dbReference>
<dbReference type="SUPFAM" id="SSF57701">
    <property type="entry name" value="Zn2/Cys6 DNA-binding domain"/>
    <property type="match status" value="1"/>
</dbReference>
<feature type="domain" description="Zn(2)-C6 fungal-type" evidence="6">
    <location>
        <begin position="26"/>
        <end position="56"/>
    </location>
</feature>
<evidence type="ECO:0000313" key="7">
    <source>
        <dbReference type="EMBL" id="KAL2800935.1"/>
    </source>
</evidence>
<dbReference type="PANTHER" id="PTHR37534:SF24">
    <property type="entry name" value="MISCELLANEOUS ZN(II)2CYS6 TRANSCRIPTION FACTOR (EUROFUNG)-RELATED"/>
    <property type="match status" value="1"/>
</dbReference>
<feature type="compositionally biased region" description="Low complexity" evidence="5">
    <location>
        <begin position="263"/>
        <end position="278"/>
    </location>
</feature>
<feature type="compositionally biased region" description="Low complexity" evidence="5">
    <location>
        <begin position="112"/>
        <end position="134"/>
    </location>
</feature>
<dbReference type="InterPro" id="IPR001138">
    <property type="entry name" value="Zn2Cys6_DnaBD"/>
</dbReference>
<evidence type="ECO:0000256" key="5">
    <source>
        <dbReference type="SAM" id="MobiDB-lite"/>
    </source>
</evidence>
<reference evidence="7 8" key="1">
    <citation type="submission" date="2024-07" db="EMBL/GenBank/DDBJ databases">
        <title>Section-level genome sequencing and comparative genomics of Aspergillus sections Usti and Cavernicolus.</title>
        <authorList>
            <consortium name="Lawrence Berkeley National Laboratory"/>
            <person name="Nybo J.L."/>
            <person name="Vesth T.C."/>
            <person name="Theobald S."/>
            <person name="Frisvad J.C."/>
            <person name="Larsen T.O."/>
            <person name="Kjaerboelling I."/>
            <person name="Rothschild-Mancinelli K."/>
            <person name="Lyhne E.K."/>
            <person name="Kogle M.E."/>
            <person name="Barry K."/>
            <person name="Clum A."/>
            <person name="Na H."/>
            <person name="Ledsgaard L."/>
            <person name="Lin J."/>
            <person name="Lipzen A."/>
            <person name="Kuo A."/>
            <person name="Riley R."/>
            <person name="Mondo S."/>
            <person name="Labutti K."/>
            <person name="Haridas S."/>
            <person name="Pangalinan J."/>
            <person name="Salamov A.A."/>
            <person name="Simmons B.A."/>
            <person name="Magnuson J.K."/>
            <person name="Chen J."/>
            <person name="Drula E."/>
            <person name="Henrissat B."/>
            <person name="Wiebenga A."/>
            <person name="Lubbers R.J."/>
            <person name="Gomes A.C."/>
            <person name="Makela M.R."/>
            <person name="Stajich J."/>
            <person name="Grigoriev I.V."/>
            <person name="Mortensen U.H."/>
            <person name="De Vries R.P."/>
            <person name="Baker S.E."/>
            <person name="Andersen M.R."/>
        </authorList>
    </citation>
    <scope>NUCLEOTIDE SEQUENCE [LARGE SCALE GENOMIC DNA]</scope>
    <source>
        <strain evidence="7 8">CBS 209.92</strain>
    </source>
</reference>
<accession>A0ABR4GPD9</accession>
<evidence type="ECO:0000313" key="8">
    <source>
        <dbReference type="Proteomes" id="UP001610563"/>
    </source>
</evidence>
<keyword evidence="8" id="KW-1185">Reference proteome</keyword>
<dbReference type="Gene3D" id="4.10.240.10">
    <property type="entry name" value="Zn(2)-C6 fungal-type DNA-binding domain"/>
    <property type="match status" value="1"/>
</dbReference>
<evidence type="ECO:0000256" key="3">
    <source>
        <dbReference type="ARBA" id="ARBA00023163"/>
    </source>
</evidence>
<gene>
    <name evidence="7" type="ORF">BJX66DRAFT_331872</name>
</gene>
<dbReference type="PROSITE" id="PS00463">
    <property type="entry name" value="ZN2_CY6_FUNGAL_1"/>
    <property type="match status" value="1"/>
</dbReference>
<keyword evidence="1" id="KW-0805">Transcription regulation</keyword>
<keyword evidence="4" id="KW-0539">Nucleus</keyword>
<dbReference type="SMART" id="SM00066">
    <property type="entry name" value="GAL4"/>
    <property type="match status" value="1"/>
</dbReference>
<organism evidence="7 8">
    <name type="scientific">Aspergillus keveii</name>
    <dbReference type="NCBI Taxonomy" id="714993"/>
    <lineage>
        <taxon>Eukaryota</taxon>
        <taxon>Fungi</taxon>
        <taxon>Dikarya</taxon>
        <taxon>Ascomycota</taxon>
        <taxon>Pezizomycotina</taxon>
        <taxon>Eurotiomycetes</taxon>
        <taxon>Eurotiomycetidae</taxon>
        <taxon>Eurotiales</taxon>
        <taxon>Aspergillaceae</taxon>
        <taxon>Aspergillus</taxon>
        <taxon>Aspergillus subgen. Nidulantes</taxon>
    </lineage>
</organism>
<evidence type="ECO:0000256" key="1">
    <source>
        <dbReference type="ARBA" id="ARBA00023015"/>
    </source>
</evidence>
<keyword evidence="2" id="KW-0238">DNA-binding</keyword>
<dbReference type="InterPro" id="IPR036864">
    <property type="entry name" value="Zn2-C6_fun-type_DNA-bd_sf"/>
</dbReference>
<proteinExistence type="predicted"/>
<sequence length="721" mass="79353">MADSIPASNAENDARLAPKFTRCRTGCLRCRKRRRKCDERKPRCQNCIDKNFDCNYGMQVTFLPKNSITLSARELKSAEVDHDRKESYGKIQFINEDPLAIDSLAGTSFEDSGSIPRSHSPASSVSISSTPISPLHVSDRPRASIAEEREPSHSTSNPTEAPWALTNLISNPTPPVTLEPPIPQSTFSAKDEFAVRGLLALGTRSGSESISASASAGTEHDLALGAASRSPPPLPANTPGRTIPGDEISPGFIDGILGISSTPVPASAPQPAAHHPSALGFDVDAPGSSHGHDHGNSFNQSHSYNHSHEVGSASRNPGSETWKMKLLQYYRYNVAPWLDICDLTHSFGITALQMAVSSEDRLLPALLTLSEASVYSSRSHGVGPGLGRGFQAVHFDDTTTPLLSDHSTTNSLTQAHLHGLDEIDIQSDHIQRETLLLRVLQELRELVSDVAQTWAKVNAGGADTYRPLEMLAHSAYGIGLEAAMYWMFLRMDLGKSLANNIPLRIPLPSHPIPSLALLCRTENTHSRVGHYAQVLLWLCGKALTCYYRNQDEDHASSSEPDSWLQVFDELTQWHYLRPQEFQPMVELGTDETSLNPESEFPMLLFTNGAGALCNQLYHTAMLYMLECKPRTALLGNQHSPVLSLLWHAQRVCGVALNNDRRQWWDPCLLASFLVAARHMTHESQRREIVNGFARVQALTGWGVGEYLTQLREEWAFLDGVE</sequence>
<dbReference type="PROSITE" id="PS50048">
    <property type="entry name" value="ZN2_CY6_FUNGAL_2"/>
    <property type="match status" value="1"/>
</dbReference>
<dbReference type="PANTHER" id="PTHR37534">
    <property type="entry name" value="TRANSCRIPTIONAL ACTIVATOR PROTEIN UGA3"/>
    <property type="match status" value="1"/>
</dbReference>
<dbReference type="Pfam" id="PF00172">
    <property type="entry name" value="Zn_clus"/>
    <property type="match status" value="1"/>
</dbReference>
<evidence type="ECO:0000256" key="2">
    <source>
        <dbReference type="ARBA" id="ARBA00023125"/>
    </source>
</evidence>
<feature type="compositionally biased region" description="Basic and acidic residues" evidence="5">
    <location>
        <begin position="137"/>
        <end position="152"/>
    </location>
</feature>
<comment type="caution">
    <text evidence="7">The sequence shown here is derived from an EMBL/GenBank/DDBJ whole genome shotgun (WGS) entry which is preliminary data.</text>
</comment>
<feature type="region of interest" description="Disordered" evidence="5">
    <location>
        <begin position="110"/>
        <end position="176"/>
    </location>
</feature>
<evidence type="ECO:0000259" key="6">
    <source>
        <dbReference type="PROSITE" id="PS50048"/>
    </source>
</evidence>
<protein>
    <recommendedName>
        <fullName evidence="6">Zn(2)-C6 fungal-type domain-containing protein</fullName>
    </recommendedName>
</protein>